<dbReference type="Pfam" id="PF06500">
    <property type="entry name" value="FrsA-like"/>
    <property type="match status" value="1"/>
</dbReference>
<protein>
    <recommendedName>
        <fullName evidence="5">Yellowish-green 1 (Ayg1)</fullName>
    </recommendedName>
</protein>
<dbReference type="PANTHER" id="PTHR22946:SF12">
    <property type="entry name" value="CONIDIAL PIGMENT BIOSYNTHESIS PROTEIN AYG1 (AFU_ORTHOLOGUE AFUA_2G17550)"/>
    <property type="match status" value="1"/>
</dbReference>
<reference evidence="4" key="1">
    <citation type="journal article" date="2013" name="Genome Announc.">
        <title>Draft genome sequence of Pseudozyma brasiliensis sp. nov. strain GHG001, a high producer of endo-1,4-xylanase isolated from an insect pest of sugarcane.</title>
        <authorList>
            <person name="Oliveira J.V.D.C."/>
            <person name="dos Santos R.A.C."/>
            <person name="Borges T.A."/>
            <person name="Riano-Pachon D.M."/>
            <person name="Goldman G.H."/>
        </authorList>
    </citation>
    <scope>NUCLEOTIDE SEQUENCE [LARGE SCALE GENOMIC DNA]</scope>
    <source>
        <strain evidence="4">GHG001</strain>
    </source>
</reference>
<evidence type="ECO:0000256" key="1">
    <source>
        <dbReference type="ARBA" id="ARBA00022801"/>
    </source>
</evidence>
<dbReference type="OrthoDB" id="5409895at2759"/>
<dbReference type="HOGENOM" id="CLU_053723_1_0_1"/>
<dbReference type="InterPro" id="IPR050261">
    <property type="entry name" value="FrsA_esterase"/>
</dbReference>
<evidence type="ECO:0000256" key="2">
    <source>
        <dbReference type="SAM" id="SignalP"/>
    </source>
</evidence>
<evidence type="ECO:0000313" key="3">
    <source>
        <dbReference type="EMBL" id="EST04667.1"/>
    </source>
</evidence>
<dbReference type="InterPro" id="IPR029058">
    <property type="entry name" value="AB_hydrolase_fold"/>
</dbReference>
<dbReference type="STRING" id="1365824.V5GF81"/>
<feature type="chain" id="PRO_5004733755" description="Yellowish-green 1 (Ayg1)" evidence="2">
    <location>
        <begin position="24"/>
        <end position="415"/>
    </location>
</feature>
<feature type="signal peptide" evidence="2">
    <location>
        <begin position="1"/>
        <end position="23"/>
    </location>
</feature>
<dbReference type="OMA" id="NDHEYPF"/>
<keyword evidence="4" id="KW-1185">Reference proteome</keyword>
<dbReference type="AlphaFoldDB" id="V5GF81"/>
<dbReference type="Gene3D" id="3.40.50.1820">
    <property type="entry name" value="alpha/beta hydrolase"/>
    <property type="match status" value="1"/>
</dbReference>
<evidence type="ECO:0008006" key="5">
    <source>
        <dbReference type="Google" id="ProtNLM"/>
    </source>
</evidence>
<dbReference type="Proteomes" id="UP000019377">
    <property type="component" value="Unassembled WGS sequence"/>
</dbReference>
<dbReference type="PANTHER" id="PTHR22946">
    <property type="entry name" value="DIENELACTONE HYDROLASE DOMAIN-CONTAINING PROTEIN-RELATED"/>
    <property type="match status" value="1"/>
</dbReference>
<dbReference type="GO" id="GO:0016787">
    <property type="term" value="F:hydrolase activity"/>
    <property type="evidence" value="ECO:0007669"/>
    <property type="project" value="UniProtKB-KW"/>
</dbReference>
<dbReference type="InterPro" id="IPR010520">
    <property type="entry name" value="FrsA-like"/>
</dbReference>
<dbReference type="eggNOG" id="ENOG502S29V">
    <property type="taxonomic scope" value="Eukaryota"/>
</dbReference>
<sequence length="415" mass="46625">MRSPLALLQLSCALLFLFSTTHADATIDDSTDAFITFGQPAMNKTSPYPYHDSISTWYASFLKVARKAFPVDEYAEPDDFAPVFELLQAAYPGQTVDDLAEDAWAEPLVFKGNELIKIADDLRSNSSTQEAIAFYIESKVKLYAWKMDKRAFWRAIRLMDIFDFSKATASLAGDEDLDIPLRVFRAKGAEGPQSTIVIITGLDHYHTYLLSQLSALASYGFTVVVVPMPGTADSPITGSDKLAGKDYWTSIVDWLSYNPELFKPKCVSFWGLSMGSYWAVRVSRVEKDRVKRVVSQGTASHYAFTRTWLEAAEKLAYPFSLQRALGRAFGYADAESFKKDVEKFSLLRQGILDEDATQLIAVNGEQDTIFPIDDQRILAEHGPGALLRWFPHMGHEGEPVSSAWLFQFWRQNAFC</sequence>
<organism evidence="3 4">
    <name type="scientific">Kalmanozyma brasiliensis (strain GHG001)</name>
    <name type="common">Yeast</name>
    <name type="synonym">Pseudozyma brasiliensis</name>
    <dbReference type="NCBI Taxonomy" id="1365824"/>
    <lineage>
        <taxon>Eukaryota</taxon>
        <taxon>Fungi</taxon>
        <taxon>Dikarya</taxon>
        <taxon>Basidiomycota</taxon>
        <taxon>Ustilaginomycotina</taxon>
        <taxon>Ustilaginomycetes</taxon>
        <taxon>Ustilaginales</taxon>
        <taxon>Ustilaginaceae</taxon>
        <taxon>Kalmanozyma</taxon>
    </lineage>
</organism>
<keyword evidence="2" id="KW-0732">Signal</keyword>
<evidence type="ECO:0000313" key="4">
    <source>
        <dbReference type="Proteomes" id="UP000019377"/>
    </source>
</evidence>
<dbReference type="EMBL" id="KI545894">
    <property type="protein sequence ID" value="EST04667.1"/>
    <property type="molecule type" value="Genomic_DNA"/>
</dbReference>
<proteinExistence type="predicted"/>
<gene>
    <name evidence="3" type="ORF">PSEUBRA_SCAF8g02035</name>
</gene>
<keyword evidence="1" id="KW-0378">Hydrolase</keyword>
<name>V5GF81_KALBG</name>
<dbReference type="SUPFAM" id="SSF53474">
    <property type="entry name" value="alpha/beta-Hydrolases"/>
    <property type="match status" value="1"/>
</dbReference>
<accession>V5GF81</accession>